<name>A0A158Q743_9BILA</name>
<dbReference type="SUPFAM" id="SSF52540">
    <property type="entry name" value="P-loop containing nucleoside triphosphate hydrolases"/>
    <property type="match status" value="1"/>
</dbReference>
<evidence type="ECO:0000313" key="13">
    <source>
        <dbReference type="Proteomes" id="UP000050640"/>
    </source>
</evidence>
<evidence type="ECO:0000256" key="10">
    <source>
        <dbReference type="ARBA" id="ARBA00023175"/>
    </source>
</evidence>
<sequence>MLDIWSLARQQYLGESQKRTARQQESATSCASLMSNWLRLDRSDSQTSDTRLVICGSRNCGKTSMILRFLNRNEDAKSTIALEYTYGRRNRGKVGFPLISYYIVQVKDVGHIWELGGGTNLCNLLQIPLSGNYIQQCSIMIVIDLTAPYDMWNTFYTLLDKARIIVDNAMRQFLKKSSDSYEAFMIDRKTIFKEHKDAKYIDPFPIPLILLGAKYDEFQNFEPQQRKNICKFLRFMAHANGATLAMSSTKMESLVTKARILISSVVFGTTAPKTICTDHNKPLSVPRGADSLMDIGAPPLINTSLSLVGATNPRDIWREAFLELFPPKEKHNEVEGNPAEDMQHKEPEIDELIEQRTRELEQYMRHRKDRAALEAKMQQVNHHQNEVLGNL</sequence>
<evidence type="ECO:0000256" key="2">
    <source>
        <dbReference type="ARBA" id="ARBA00006831"/>
    </source>
</evidence>
<dbReference type="PANTHER" id="PTHR13236">
    <property type="entry name" value="DYNEIN 2 LIGHT INTERMEDIATE CHAIN, ISOFORM 2"/>
    <property type="match status" value="1"/>
</dbReference>
<keyword evidence="6" id="KW-0493">Microtubule</keyword>
<evidence type="ECO:0000256" key="7">
    <source>
        <dbReference type="ARBA" id="ARBA00022794"/>
    </source>
</evidence>
<evidence type="ECO:0000313" key="14">
    <source>
        <dbReference type="WBParaSite" id="EEL_0000345701-mRNA-1"/>
    </source>
</evidence>
<evidence type="ECO:0000256" key="5">
    <source>
        <dbReference type="ARBA" id="ARBA00022490"/>
    </source>
</evidence>
<proteinExistence type="inferred from homology"/>
<dbReference type="GO" id="GO:0035735">
    <property type="term" value="P:intraciliary transport involved in cilium assembly"/>
    <property type="evidence" value="ECO:0007669"/>
    <property type="project" value="InterPro"/>
</dbReference>
<protein>
    <recommendedName>
        <fullName evidence="3">Cytoplasmic dynein 2 light intermediate chain 1</fullName>
    </recommendedName>
</protein>
<evidence type="ECO:0000256" key="12">
    <source>
        <dbReference type="ARBA" id="ARBA00023273"/>
    </source>
</evidence>
<comment type="similarity">
    <text evidence="2">Belongs to the dynein light intermediate chain family.</text>
</comment>
<dbReference type="Gene3D" id="3.40.50.300">
    <property type="entry name" value="P-loop containing nucleotide triphosphate hydrolases"/>
    <property type="match status" value="1"/>
</dbReference>
<dbReference type="WBParaSite" id="EEL_0000345701-mRNA-1">
    <property type="protein sequence ID" value="EEL_0000345701-mRNA-1"/>
    <property type="gene ID" value="EEL_0000345701"/>
</dbReference>
<dbReference type="GO" id="GO:0005874">
    <property type="term" value="C:microtubule"/>
    <property type="evidence" value="ECO:0007669"/>
    <property type="project" value="UniProtKB-KW"/>
</dbReference>
<keyword evidence="5" id="KW-0963">Cytoplasm</keyword>
<keyword evidence="9" id="KW-0969">Cilium</keyword>
<organism evidence="13 14">
    <name type="scientific">Elaeophora elaphi</name>
    <dbReference type="NCBI Taxonomy" id="1147741"/>
    <lineage>
        <taxon>Eukaryota</taxon>
        <taxon>Metazoa</taxon>
        <taxon>Ecdysozoa</taxon>
        <taxon>Nematoda</taxon>
        <taxon>Chromadorea</taxon>
        <taxon>Rhabditida</taxon>
        <taxon>Spirurina</taxon>
        <taxon>Spiruromorpha</taxon>
        <taxon>Filarioidea</taxon>
        <taxon>Onchocercidae</taxon>
        <taxon>Elaeophora</taxon>
    </lineage>
</organism>
<reference evidence="14" key="1">
    <citation type="submission" date="2016-04" db="UniProtKB">
        <authorList>
            <consortium name="WormBaseParasite"/>
        </authorList>
    </citation>
    <scope>IDENTIFICATION</scope>
</reference>
<accession>A0A158Q743</accession>
<evidence type="ECO:0000256" key="9">
    <source>
        <dbReference type="ARBA" id="ARBA00023069"/>
    </source>
</evidence>
<dbReference type="GO" id="GO:0036064">
    <property type="term" value="C:ciliary basal body"/>
    <property type="evidence" value="ECO:0007669"/>
    <property type="project" value="TreeGrafter"/>
</dbReference>
<evidence type="ECO:0000256" key="8">
    <source>
        <dbReference type="ARBA" id="ARBA00023017"/>
    </source>
</evidence>
<keyword evidence="4" id="KW-0217">Developmental protein</keyword>
<dbReference type="GO" id="GO:0045504">
    <property type="term" value="F:dynein heavy chain binding"/>
    <property type="evidence" value="ECO:0007669"/>
    <property type="project" value="TreeGrafter"/>
</dbReference>
<keyword evidence="11" id="KW-0206">Cytoskeleton</keyword>
<dbReference type="Proteomes" id="UP000050640">
    <property type="component" value="Unplaced"/>
</dbReference>
<dbReference type="STRING" id="1147741.A0A158Q743"/>
<dbReference type="GO" id="GO:0035721">
    <property type="term" value="P:intraciliary retrograde transport"/>
    <property type="evidence" value="ECO:0007669"/>
    <property type="project" value="InterPro"/>
</dbReference>
<dbReference type="InterPro" id="IPR040045">
    <property type="entry name" value="DYNC2LI1"/>
</dbReference>
<dbReference type="GO" id="GO:0005930">
    <property type="term" value="C:axoneme"/>
    <property type="evidence" value="ECO:0007669"/>
    <property type="project" value="TreeGrafter"/>
</dbReference>
<dbReference type="GO" id="GO:0005868">
    <property type="term" value="C:cytoplasmic dynein complex"/>
    <property type="evidence" value="ECO:0007669"/>
    <property type="project" value="InterPro"/>
</dbReference>
<keyword evidence="10" id="KW-0505">Motor protein</keyword>
<evidence type="ECO:0000256" key="6">
    <source>
        <dbReference type="ARBA" id="ARBA00022701"/>
    </source>
</evidence>
<evidence type="ECO:0000256" key="4">
    <source>
        <dbReference type="ARBA" id="ARBA00022473"/>
    </source>
</evidence>
<dbReference type="InterPro" id="IPR027417">
    <property type="entry name" value="P-loop_NTPase"/>
</dbReference>
<evidence type="ECO:0000256" key="1">
    <source>
        <dbReference type="ARBA" id="ARBA00004120"/>
    </source>
</evidence>
<keyword evidence="8" id="KW-0243">Dynein</keyword>
<evidence type="ECO:0000256" key="11">
    <source>
        <dbReference type="ARBA" id="ARBA00023212"/>
    </source>
</evidence>
<dbReference type="AlphaFoldDB" id="A0A158Q743"/>
<dbReference type="PANTHER" id="PTHR13236:SF0">
    <property type="entry name" value="CYTOPLASMIC DYNEIN 2 LIGHT INTERMEDIATE CHAIN 1"/>
    <property type="match status" value="1"/>
</dbReference>
<keyword evidence="13" id="KW-1185">Reference proteome</keyword>
<keyword evidence="12" id="KW-0966">Cell projection</keyword>
<comment type="subcellular location">
    <subcellularLocation>
        <location evidence="1">Cytoplasm</location>
        <location evidence="1">Cytoskeleton</location>
        <location evidence="1">Cilium basal body</location>
    </subcellularLocation>
</comment>
<evidence type="ECO:0000256" key="3">
    <source>
        <dbReference type="ARBA" id="ARBA00018863"/>
    </source>
</evidence>
<keyword evidence="7" id="KW-0970">Cilium biogenesis/degradation</keyword>